<dbReference type="EMBL" id="CP041372">
    <property type="protein sequence ID" value="QKS72320.1"/>
    <property type="molecule type" value="Genomic_DNA"/>
</dbReference>
<name>A0A859FHP2_9BACI</name>
<dbReference type="KEGG" id="psua:FLK61_37440"/>
<accession>A0A859FHP2</accession>
<sequence>MLFYEFKVAWCKLCNQGWIEIVKEKGSEKLLLQCSECVSQWDSVDYISNHIFKEDEVEVIEPTRKEIEKYGWYSYVLNE</sequence>
<protein>
    <submittedName>
        <fullName evidence="1">Uncharacterized protein</fullName>
    </submittedName>
</protein>
<organism evidence="1 2">
    <name type="scientific">Paenalkalicoccus suaedae</name>
    <dbReference type="NCBI Taxonomy" id="2592382"/>
    <lineage>
        <taxon>Bacteria</taxon>
        <taxon>Bacillati</taxon>
        <taxon>Bacillota</taxon>
        <taxon>Bacilli</taxon>
        <taxon>Bacillales</taxon>
        <taxon>Bacillaceae</taxon>
        <taxon>Paenalkalicoccus</taxon>
    </lineage>
</organism>
<dbReference type="AlphaFoldDB" id="A0A859FHP2"/>
<dbReference type="Proteomes" id="UP000318138">
    <property type="component" value="Chromosome"/>
</dbReference>
<proteinExistence type="predicted"/>
<evidence type="ECO:0000313" key="1">
    <source>
        <dbReference type="EMBL" id="QKS72320.1"/>
    </source>
</evidence>
<dbReference type="RefSeq" id="WP_176010301.1">
    <property type="nucleotide sequence ID" value="NZ_CP041372.2"/>
</dbReference>
<keyword evidence="2" id="KW-1185">Reference proteome</keyword>
<evidence type="ECO:0000313" key="2">
    <source>
        <dbReference type="Proteomes" id="UP000318138"/>
    </source>
</evidence>
<gene>
    <name evidence="1" type="ORF">FLK61_37440</name>
</gene>
<reference evidence="2" key="1">
    <citation type="submission" date="2019-07" db="EMBL/GenBank/DDBJ databases">
        <title>Bacillus alkalisoli sp. nov. isolated from saline soil.</title>
        <authorList>
            <person name="Sun J.-Q."/>
            <person name="Xu L."/>
        </authorList>
    </citation>
    <scope>NUCLEOTIDE SEQUENCE [LARGE SCALE GENOMIC DNA]</scope>
    <source>
        <strain evidence="2">M4U3P1</strain>
    </source>
</reference>